<dbReference type="Proteomes" id="UP001244207">
    <property type="component" value="Unassembled WGS sequence"/>
</dbReference>
<sequence length="182" mass="20062">MPISLLANLVVGNAVMGRLLQACSHRFKVSIGIRGSVVGCCASSNGEASCPTSTQRLGIDGYGTSGAQIQGHGANRPLVDRIQARVWQSSCWARCRNNRNEWLVYVICVAERRRAGQMFLPVRWEHHLATKYPNKQNGDGRKAEIQSAWPLVVGLHKRALHTAVPARGIQFLTATLPKPRVW</sequence>
<reference evidence="1" key="1">
    <citation type="submission" date="2021-12" db="EMBL/GenBank/DDBJ databases">
        <title>Comparative genomics, transcriptomics and evolutionary studies reveal genomic signatures of adaptation to plant cell wall in hemibiotrophic fungi.</title>
        <authorList>
            <consortium name="DOE Joint Genome Institute"/>
            <person name="Baroncelli R."/>
            <person name="Diaz J.F."/>
            <person name="Benocci T."/>
            <person name="Peng M."/>
            <person name="Battaglia E."/>
            <person name="Haridas S."/>
            <person name="Andreopoulos W."/>
            <person name="Labutti K."/>
            <person name="Pangilinan J."/>
            <person name="Floch G.L."/>
            <person name="Makela M.R."/>
            <person name="Henrissat B."/>
            <person name="Grigoriev I.V."/>
            <person name="Crouch J.A."/>
            <person name="De Vries R.P."/>
            <person name="Sukno S.A."/>
            <person name="Thon M.R."/>
        </authorList>
    </citation>
    <scope>NUCLEOTIDE SEQUENCE</scope>
    <source>
        <strain evidence="1">CBS 112980</strain>
    </source>
</reference>
<evidence type="ECO:0000313" key="1">
    <source>
        <dbReference type="EMBL" id="KAK1715442.1"/>
    </source>
</evidence>
<gene>
    <name evidence="1" type="ORF">BDZ83DRAFT_57297</name>
</gene>
<keyword evidence="2" id="KW-1185">Reference proteome</keyword>
<comment type="caution">
    <text evidence="1">The sequence shown here is derived from an EMBL/GenBank/DDBJ whole genome shotgun (WGS) entry which is preliminary data.</text>
</comment>
<accession>A0AAD8UA29</accession>
<dbReference type="RefSeq" id="XP_060360241.1">
    <property type="nucleotide sequence ID" value="XM_060504574.1"/>
</dbReference>
<protein>
    <submittedName>
        <fullName evidence="1">Uncharacterized protein</fullName>
    </submittedName>
</protein>
<dbReference type="GeneID" id="85388473"/>
<dbReference type="AlphaFoldDB" id="A0AAD8UA29"/>
<proteinExistence type="predicted"/>
<dbReference type="EMBL" id="JAHMHS010000123">
    <property type="protein sequence ID" value="KAK1715442.1"/>
    <property type="molecule type" value="Genomic_DNA"/>
</dbReference>
<organism evidence="1 2">
    <name type="scientific">Glomerella acutata</name>
    <name type="common">Colletotrichum acutatum</name>
    <dbReference type="NCBI Taxonomy" id="27357"/>
    <lineage>
        <taxon>Eukaryota</taxon>
        <taxon>Fungi</taxon>
        <taxon>Dikarya</taxon>
        <taxon>Ascomycota</taxon>
        <taxon>Pezizomycotina</taxon>
        <taxon>Sordariomycetes</taxon>
        <taxon>Hypocreomycetidae</taxon>
        <taxon>Glomerellales</taxon>
        <taxon>Glomerellaceae</taxon>
        <taxon>Colletotrichum</taxon>
        <taxon>Colletotrichum acutatum species complex</taxon>
    </lineage>
</organism>
<evidence type="ECO:0000313" key="2">
    <source>
        <dbReference type="Proteomes" id="UP001244207"/>
    </source>
</evidence>
<name>A0AAD8UA29_GLOAC</name>